<protein>
    <recommendedName>
        <fullName evidence="3">DUF559 domain-containing protein</fullName>
    </recommendedName>
</protein>
<evidence type="ECO:0008006" key="3">
    <source>
        <dbReference type="Google" id="ProtNLM"/>
    </source>
</evidence>
<evidence type="ECO:0000313" key="1">
    <source>
        <dbReference type="EMBL" id="MET4582380.1"/>
    </source>
</evidence>
<organism evidence="1 2">
    <name type="scientific">Conyzicola nivalis</name>
    <dbReference type="NCBI Taxonomy" id="1477021"/>
    <lineage>
        <taxon>Bacteria</taxon>
        <taxon>Bacillati</taxon>
        <taxon>Actinomycetota</taxon>
        <taxon>Actinomycetes</taxon>
        <taxon>Micrococcales</taxon>
        <taxon>Microbacteriaceae</taxon>
        <taxon>Conyzicola</taxon>
    </lineage>
</organism>
<evidence type="ECO:0000313" key="2">
    <source>
        <dbReference type="Proteomes" id="UP001549257"/>
    </source>
</evidence>
<comment type="caution">
    <text evidence="1">The sequence shown here is derived from an EMBL/GenBank/DDBJ whole genome shotgun (WGS) entry which is preliminary data.</text>
</comment>
<reference evidence="1 2" key="1">
    <citation type="submission" date="2024-06" db="EMBL/GenBank/DDBJ databases">
        <title>Sorghum-associated microbial communities from plants grown in Nebraska, USA.</title>
        <authorList>
            <person name="Schachtman D."/>
        </authorList>
    </citation>
    <scope>NUCLEOTIDE SEQUENCE [LARGE SCALE GENOMIC DNA]</scope>
    <source>
        <strain evidence="1 2">2857</strain>
    </source>
</reference>
<name>A0ABV2QMW0_9MICO</name>
<sequence>MSCLLAVAPTGFRFSHITAARLYGIPLPSHYVLRAELDVTVSGSYPPRMKGILGHRATLQHAIVVREMMPVLPAEQVWLQLASVLDLDDLIVAGDHLVRRKRPVSSMAKLEAAVAEATGVPGIKRARDALLEIRPGTDSPMESRMRLTIVRAGLPEPAIRHTVYFEGYFVGTPDLAYVRERVALDFDGKLHLTEERVYVDDVERRALFEDADWRYLTITKNHLHVPRSFLARLERLLSERG</sequence>
<gene>
    <name evidence="1" type="ORF">ABIE21_001890</name>
</gene>
<dbReference type="Proteomes" id="UP001549257">
    <property type="component" value="Unassembled WGS sequence"/>
</dbReference>
<keyword evidence="2" id="KW-1185">Reference proteome</keyword>
<accession>A0ABV2QMW0</accession>
<dbReference type="EMBL" id="JBEPSJ010000002">
    <property type="protein sequence ID" value="MET4582380.1"/>
    <property type="molecule type" value="Genomic_DNA"/>
</dbReference>
<proteinExistence type="predicted"/>